<dbReference type="NCBIfam" id="NF005699">
    <property type="entry name" value="PRK07509.1"/>
    <property type="match status" value="1"/>
</dbReference>
<comment type="similarity">
    <text evidence="1 2">Belongs to the enoyl-CoA hydratase/isomerase family.</text>
</comment>
<protein>
    <submittedName>
        <fullName evidence="3">Enoyl-CoA hydratase/carnithine racemase</fullName>
    </submittedName>
</protein>
<evidence type="ECO:0000256" key="2">
    <source>
        <dbReference type="RuleBase" id="RU003707"/>
    </source>
</evidence>
<sequence length="276" mass="29807">MAELSPGAAAEHGLAVWFDGPIAHLQLARPEKLNAIDTGILQALPRVAKRVRQNPQIRAVVLSAQGREFSAGIDIGDVFGKPEKIIRGLIPMPFRGTNTFQEAFWALRRLPVPVIAAVHGRAYGAGAQLALAADFRIATADSEFSIMEAKWGLIPDMAGSAALAQLVGIDVAKRLTMTAEKFSGAEAKDYGLVSSLSPDPVSAALALAEEISTRSPDSVAAAKFLFEKTWQKPPLRAFAVERALQVRLILGRNSKIARKAGFRKEQPSFPARQFWT</sequence>
<dbReference type="PROSITE" id="PS00166">
    <property type="entry name" value="ENOYL_COA_HYDRATASE"/>
    <property type="match status" value="1"/>
</dbReference>
<dbReference type="PANTHER" id="PTHR43149">
    <property type="entry name" value="ENOYL-COA HYDRATASE"/>
    <property type="match status" value="1"/>
</dbReference>
<evidence type="ECO:0000313" key="3">
    <source>
        <dbReference type="EMBL" id="MDR6271027.1"/>
    </source>
</evidence>
<dbReference type="InterPro" id="IPR045002">
    <property type="entry name" value="Ech1-like"/>
</dbReference>
<name>A0ABU1JF24_9MICC</name>
<dbReference type="Pfam" id="PF00378">
    <property type="entry name" value="ECH_1"/>
    <property type="match status" value="1"/>
</dbReference>
<gene>
    <name evidence="3" type="ORF">JOE69_003265</name>
</gene>
<proteinExistence type="inferred from homology"/>
<reference evidence="3 4" key="1">
    <citation type="submission" date="2023-07" db="EMBL/GenBank/DDBJ databases">
        <title>Sequencing the genomes of 1000 actinobacteria strains.</title>
        <authorList>
            <person name="Klenk H.-P."/>
        </authorList>
    </citation>
    <scope>NUCLEOTIDE SEQUENCE [LARGE SCALE GENOMIC DNA]</scope>
    <source>
        <strain evidence="3 4">DSM 14555</strain>
    </source>
</reference>
<dbReference type="PANTHER" id="PTHR43149:SF1">
    <property type="entry name" value="DELTA(3,5)-DELTA(2,4)-DIENOYL-COA ISOMERASE, MITOCHONDRIAL"/>
    <property type="match status" value="1"/>
</dbReference>
<dbReference type="InterPro" id="IPR018376">
    <property type="entry name" value="Enoyl-CoA_hyd/isom_CS"/>
</dbReference>
<dbReference type="EMBL" id="JAVDQF010000001">
    <property type="protein sequence ID" value="MDR6271027.1"/>
    <property type="molecule type" value="Genomic_DNA"/>
</dbReference>
<dbReference type="Gene3D" id="3.90.226.10">
    <property type="entry name" value="2-enoyl-CoA Hydratase, Chain A, domain 1"/>
    <property type="match status" value="1"/>
</dbReference>
<organism evidence="3 4">
    <name type="scientific">Arthrobacter russicus</name>
    <dbReference type="NCBI Taxonomy" id="172040"/>
    <lineage>
        <taxon>Bacteria</taxon>
        <taxon>Bacillati</taxon>
        <taxon>Actinomycetota</taxon>
        <taxon>Actinomycetes</taxon>
        <taxon>Micrococcales</taxon>
        <taxon>Micrococcaceae</taxon>
        <taxon>Arthrobacter</taxon>
    </lineage>
</organism>
<evidence type="ECO:0000313" key="4">
    <source>
        <dbReference type="Proteomes" id="UP001185069"/>
    </source>
</evidence>
<keyword evidence="4" id="KW-1185">Reference proteome</keyword>
<accession>A0ABU1JF24</accession>
<dbReference type="RefSeq" id="WP_309800549.1">
    <property type="nucleotide sequence ID" value="NZ_BAAAHY010000006.1"/>
</dbReference>
<dbReference type="InterPro" id="IPR029045">
    <property type="entry name" value="ClpP/crotonase-like_dom_sf"/>
</dbReference>
<dbReference type="SUPFAM" id="SSF52096">
    <property type="entry name" value="ClpP/crotonase"/>
    <property type="match status" value="1"/>
</dbReference>
<dbReference type="Proteomes" id="UP001185069">
    <property type="component" value="Unassembled WGS sequence"/>
</dbReference>
<dbReference type="CDD" id="cd06558">
    <property type="entry name" value="crotonase-like"/>
    <property type="match status" value="1"/>
</dbReference>
<evidence type="ECO:0000256" key="1">
    <source>
        <dbReference type="ARBA" id="ARBA00005254"/>
    </source>
</evidence>
<dbReference type="InterPro" id="IPR001753">
    <property type="entry name" value="Enoyl-CoA_hydra/iso"/>
</dbReference>
<comment type="caution">
    <text evidence="3">The sequence shown here is derived from an EMBL/GenBank/DDBJ whole genome shotgun (WGS) entry which is preliminary data.</text>
</comment>